<sequence length="428" mass="48525">MNNIPQPIKTVVTKPQEKLYVLRLEKDLIAFIKESISLKSESPSFTIHAGVLKNSYYRLLSHQVCQHYHLQHWNNGSNDIIVTLSADGFDYEKFSDILDSKEDNSFTKICDYLQQKKNISNGIIAEGDEVNTKMIRPRVIIKKESPKGSMPSADTSSEITQMSVFSTTIQNGRAQNDFSDTPNTSTPVSASSFKSGSDDIEHERASKEALYMKVREKIFQDQQDEENVEDDDDDDEEEEEEEEEDDDDDDDDSDEDIANCSTSDSKSGFMSQDNTHKHNGYNALDPNLYQYNGTSHGVSPVPMGIPLNYNANMNVPPFVNPNGYYNSPNQSMHSPQMNIYNQYANYFPAPLMMPPQNGFYSNAYNGNHHYTPYDKETERKLLNNPYIIIPDSNRDKKPKKPHKGRYTNGNSNSSSSTSNITSNNPTKY</sequence>
<dbReference type="GeneID" id="8998261"/>
<feature type="compositionally biased region" description="Low complexity" evidence="1">
    <location>
        <begin position="407"/>
        <end position="428"/>
    </location>
</feature>
<keyword evidence="3" id="KW-1185">Reference proteome</keyword>
<gene>
    <name evidence="2" type="ordered locus">DEHA2B14377g</name>
</gene>
<reference evidence="2 3" key="1">
    <citation type="journal article" date="2004" name="Nature">
        <title>Genome evolution in yeasts.</title>
        <authorList>
            <consortium name="Genolevures"/>
            <person name="Dujon B."/>
            <person name="Sherman D."/>
            <person name="Fischer G."/>
            <person name="Durrens P."/>
            <person name="Casaregola S."/>
            <person name="Lafontaine I."/>
            <person name="de Montigny J."/>
            <person name="Marck C."/>
            <person name="Neuveglise C."/>
            <person name="Talla E."/>
            <person name="Goffard N."/>
            <person name="Frangeul L."/>
            <person name="Aigle M."/>
            <person name="Anthouard V."/>
            <person name="Babour A."/>
            <person name="Barbe V."/>
            <person name="Barnay S."/>
            <person name="Blanchin S."/>
            <person name="Beckerich J.M."/>
            <person name="Beyne E."/>
            <person name="Bleykasten C."/>
            <person name="Boisrame A."/>
            <person name="Boyer J."/>
            <person name="Cattolico L."/>
            <person name="Confanioleri F."/>
            <person name="de Daruvar A."/>
            <person name="Despons L."/>
            <person name="Fabre E."/>
            <person name="Fairhead C."/>
            <person name="Ferry-Dumazet H."/>
            <person name="Groppi A."/>
            <person name="Hantraye F."/>
            <person name="Hennequin C."/>
            <person name="Jauniaux N."/>
            <person name="Joyet P."/>
            <person name="Kachouri R."/>
            <person name="Kerrest A."/>
            <person name="Koszul R."/>
            <person name="Lemaire M."/>
            <person name="Lesur I."/>
            <person name="Ma L."/>
            <person name="Muller H."/>
            <person name="Nicaud J.M."/>
            <person name="Nikolski M."/>
            <person name="Oztas S."/>
            <person name="Ozier-Kalogeropoulos O."/>
            <person name="Pellenz S."/>
            <person name="Potier S."/>
            <person name="Richard G.F."/>
            <person name="Straub M.L."/>
            <person name="Suleau A."/>
            <person name="Swennene D."/>
            <person name="Tekaia F."/>
            <person name="Wesolowski-Louvel M."/>
            <person name="Westhof E."/>
            <person name="Wirth B."/>
            <person name="Zeniou-Meyer M."/>
            <person name="Zivanovic I."/>
            <person name="Bolotin-Fukuhara M."/>
            <person name="Thierry A."/>
            <person name="Bouchier C."/>
            <person name="Caudron B."/>
            <person name="Scarpelli C."/>
            <person name="Gaillardin C."/>
            <person name="Weissenbach J."/>
            <person name="Wincker P."/>
            <person name="Souciet J.L."/>
        </authorList>
    </citation>
    <scope>NUCLEOTIDE SEQUENCE [LARGE SCALE GENOMIC DNA]</scope>
    <source>
        <strain evidence="3">ATCC 36239 / CBS 767 / BCRC 21394 / JCM 1990 / NBRC 0083 / IGC 2968</strain>
    </source>
</reference>
<organism evidence="2 3">
    <name type="scientific">Debaryomyces hansenii (strain ATCC 36239 / CBS 767 / BCRC 21394 / JCM 1990 / NBRC 0083 / IGC 2968)</name>
    <name type="common">Yeast</name>
    <name type="synonym">Torulaspora hansenii</name>
    <dbReference type="NCBI Taxonomy" id="284592"/>
    <lineage>
        <taxon>Eukaryota</taxon>
        <taxon>Fungi</taxon>
        <taxon>Dikarya</taxon>
        <taxon>Ascomycota</taxon>
        <taxon>Saccharomycotina</taxon>
        <taxon>Pichiomycetes</taxon>
        <taxon>Debaryomycetaceae</taxon>
        <taxon>Debaryomyces</taxon>
    </lineage>
</organism>
<evidence type="ECO:0000256" key="1">
    <source>
        <dbReference type="SAM" id="MobiDB-lite"/>
    </source>
</evidence>
<dbReference type="AlphaFoldDB" id="B5RSW2"/>
<dbReference type="KEGG" id="dha:DEHA2B14377g"/>
<feature type="region of interest" description="Disordered" evidence="1">
    <location>
        <begin position="218"/>
        <end position="278"/>
    </location>
</feature>
<feature type="compositionally biased region" description="Polar residues" evidence="1">
    <location>
        <begin position="259"/>
        <end position="273"/>
    </location>
</feature>
<dbReference type="EMBL" id="CR382134">
    <property type="protein sequence ID" value="CAR65499.1"/>
    <property type="molecule type" value="Genomic_DNA"/>
</dbReference>
<dbReference type="GO" id="GO:0003676">
    <property type="term" value="F:nucleic acid binding"/>
    <property type="evidence" value="ECO:0007669"/>
    <property type="project" value="InterPro"/>
</dbReference>
<dbReference type="SUPFAM" id="SSF82708">
    <property type="entry name" value="R3H domain"/>
    <property type="match status" value="1"/>
</dbReference>
<dbReference type="RefSeq" id="XP_002770130.1">
    <property type="nucleotide sequence ID" value="XM_002770084.1"/>
</dbReference>
<name>B5RSW2_DEBHA</name>
<feature type="compositionally biased region" description="Polar residues" evidence="1">
    <location>
        <begin position="173"/>
        <end position="195"/>
    </location>
</feature>
<dbReference type="PANTHER" id="PTHR15672">
    <property type="entry name" value="CAMP-REGULATED PHOSPHOPROTEIN 21 RELATED R3H DOMAIN CONTAINING PROTEIN"/>
    <property type="match status" value="1"/>
</dbReference>
<dbReference type="OMA" id="ALYMKLR"/>
<feature type="region of interest" description="Disordered" evidence="1">
    <location>
        <begin position="387"/>
        <end position="428"/>
    </location>
</feature>
<dbReference type="PANTHER" id="PTHR15672:SF8">
    <property type="entry name" value="PROTEIN ENCORE"/>
    <property type="match status" value="1"/>
</dbReference>
<dbReference type="Gene3D" id="3.30.1370.50">
    <property type="entry name" value="R3H-like domain"/>
    <property type="match status" value="1"/>
</dbReference>
<dbReference type="InterPro" id="IPR051937">
    <property type="entry name" value="R3H_domain_containing"/>
</dbReference>
<dbReference type="InParanoid" id="B5RSW2"/>
<dbReference type="OrthoDB" id="278430at2759"/>
<feature type="compositionally biased region" description="Acidic residues" evidence="1">
    <location>
        <begin position="222"/>
        <end position="257"/>
    </location>
</feature>
<protein>
    <submittedName>
        <fullName evidence="2">DEHA2B14377p</fullName>
    </submittedName>
</protein>
<dbReference type="VEuPathDB" id="FungiDB:DEHA2B14377g"/>
<dbReference type="Proteomes" id="UP000000599">
    <property type="component" value="Chromosome B"/>
</dbReference>
<dbReference type="STRING" id="284592.B5RSW2"/>
<dbReference type="eggNOG" id="KOG2953">
    <property type="taxonomic scope" value="Eukaryota"/>
</dbReference>
<dbReference type="CDD" id="cd02642">
    <property type="entry name" value="R3H_encore_like"/>
    <property type="match status" value="1"/>
</dbReference>
<evidence type="ECO:0000313" key="2">
    <source>
        <dbReference type="EMBL" id="CAR65499.1"/>
    </source>
</evidence>
<dbReference type="HOGENOM" id="CLU_676137_0_0_1"/>
<accession>B5RSW2</accession>
<dbReference type="InterPro" id="IPR036867">
    <property type="entry name" value="R3H_dom_sf"/>
</dbReference>
<proteinExistence type="predicted"/>
<feature type="compositionally biased region" description="Basic residues" evidence="1">
    <location>
        <begin position="396"/>
        <end position="405"/>
    </location>
</feature>
<evidence type="ECO:0000313" key="3">
    <source>
        <dbReference type="Proteomes" id="UP000000599"/>
    </source>
</evidence>
<feature type="region of interest" description="Disordered" evidence="1">
    <location>
        <begin position="173"/>
        <end position="203"/>
    </location>
</feature>